<proteinExistence type="predicted"/>
<dbReference type="KEGG" id="uru:DSM104443_02734"/>
<keyword evidence="1" id="KW-0812">Transmembrane</keyword>
<feature type="transmembrane region" description="Helical" evidence="1">
    <location>
        <begin position="32"/>
        <end position="49"/>
    </location>
</feature>
<organism evidence="2 3">
    <name type="scientific">Usitatibacter rugosus</name>
    <dbReference type="NCBI Taxonomy" id="2732067"/>
    <lineage>
        <taxon>Bacteria</taxon>
        <taxon>Pseudomonadati</taxon>
        <taxon>Pseudomonadota</taxon>
        <taxon>Betaproteobacteria</taxon>
        <taxon>Nitrosomonadales</taxon>
        <taxon>Usitatibacteraceae</taxon>
        <taxon>Usitatibacter</taxon>
    </lineage>
</organism>
<evidence type="ECO:0000313" key="2">
    <source>
        <dbReference type="EMBL" id="QJR11655.1"/>
    </source>
</evidence>
<feature type="transmembrane region" description="Helical" evidence="1">
    <location>
        <begin position="69"/>
        <end position="89"/>
    </location>
</feature>
<dbReference type="EMBL" id="CP053069">
    <property type="protein sequence ID" value="QJR11655.1"/>
    <property type="molecule type" value="Genomic_DNA"/>
</dbReference>
<dbReference type="AlphaFoldDB" id="A0A6M4GXE2"/>
<gene>
    <name evidence="2" type="ORF">DSM104443_02734</name>
</gene>
<feature type="transmembrane region" description="Helical" evidence="1">
    <location>
        <begin position="101"/>
        <end position="118"/>
    </location>
</feature>
<keyword evidence="1" id="KW-0472">Membrane</keyword>
<protein>
    <submittedName>
        <fullName evidence="2">Uncharacterized protein</fullName>
    </submittedName>
</protein>
<feature type="transmembrane region" description="Helical" evidence="1">
    <location>
        <begin position="124"/>
        <end position="144"/>
    </location>
</feature>
<sequence length="159" mass="17834">MSLRDLDNDPDDDDESAAETFSKIADIHRGRWLRVGIFVLLLGLMYFLYLRWVFSPNAPDAVLTFGGVFLRIVVLAAIGSVPFFVMAYLDPVWRSKHAASIAALTWIVVFTLFSNSKWGLTCPAAAIFFFVPFSIGALVGHNLGMFKHPETFDQDDLDR</sequence>
<dbReference type="RefSeq" id="WP_171093174.1">
    <property type="nucleotide sequence ID" value="NZ_CP053069.1"/>
</dbReference>
<keyword evidence="3" id="KW-1185">Reference proteome</keyword>
<dbReference type="Proteomes" id="UP000501534">
    <property type="component" value="Chromosome"/>
</dbReference>
<name>A0A6M4GXE2_9PROT</name>
<reference evidence="2 3" key="1">
    <citation type="submission" date="2020-04" db="EMBL/GenBank/DDBJ databases">
        <title>Usitatibacter rugosus gen. nov., sp. nov. and Usitatibacter palustris sp. nov., novel members of Usitatibacteraceae fam. nov. within the order Nitrosomonadales isolated from soil.</title>
        <authorList>
            <person name="Huber K.J."/>
            <person name="Neumann-Schaal M."/>
            <person name="Geppert A."/>
            <person name="Luckner M."/>
            <person name="Wanner G."/>
            <person name="Overmann J."/>
        </authorList>
    </citation>
    <scope>NUCLEOTIDE SEQUENCE [LARGE SCALE GENOMIC DNA]</scope>
    <source>
        <strain evidence="2 3">0125_3</strain>
    </source>
</reference>
<keyword evidence="1" id="KW-1133">Transmembrane helix</keyword>
<evidence type="ECO:0000256" key="1">
    <source>
        <dbReference type="SAM" id="Phobius"/>
    </source>
</evidence>
<accession>A0A6M4GXE2</accession>
<evidence type="ECO:0000313" key="3">
    <source>
        <dbReference type="Proteomes" id="UP000501534"/>
    </source>
</evidence>